<proteinExistence type="predicted"/>
<comment type="caution">
    <text evidence="1">The sequence shown here is derived from an EMBL/GenBank/DDBJ whole genome shotgun (WGS) entry which is preliminary data.</text>
</comment>
<dbReference type="EMBL" id="MU274908">
    <property type="protein sequence ID" value="KAI0090135.1"/>
    <property type="molecule type" value="Genomic_DNA"/>
</dbReference>
<evidence type="ECO:0000313" key="1">
    <source>
        <dbReference type="EMBL" id="KAI0090135.1"/>
    </source>
</evidence>
<organism evidence="1 2">
    <name type="scientific">Irpex rosettiformis</name>
    <dbReference type="NCBI Taxonomy" id="378272"/>
    <lineage>
        <taxon>Eukaryota</taxon>
        <taxon>Fungi</taxon>
        <taxon>Dikarya</taxon>
        <taxon>Basidiomycota</taxon>
        <taxon>Agaricomycotina</taxon>
        <taxon>Agaricomycetes</taxon>
        <taxon>Polyporales</taxon>
        <taxon>Irpicaceae</taxon>
        <taxon>Irpex</taxon>
    </lineage>
</organism>
<keyword evidence="2" id="KW-1185">Reference proteome</keyword>
<reference evidence="1" key="1">
    <citation type="journal article" date="2021" name="Environ. Microbiol.">
        <title>Gene family expansions and transcriptome signatures uncover fungal adaptations to wood decay.</title>
        <authorList>
            <person name="Hage H."/>
            <person name="Miyauchi S."/>
            <person name="Viragh M."/>
            <person name="Drula E."/>
            <person name="Min B."/>
            <person name="Chaduli D."/>
            <person name="Navarro D."/>
            <person name="Favel A."/>
            <person name="Norest M."/>
            <person name="Lesage-Meessen L."/>
            <person name="Balint B."/>
            <person name="Merenyi Z."/>
            <person name="de Eugenio L."/>
            <person name="Morin E."/>
            <person name="Martinez A.T."/>
            <person name="Baldrian P."/>
            <person name="Stursova M."/>
            <person name="Martinez M.J."/>
            <person name="Novotny C."/>
            <person name="Magnuson J.K."/>
            <person name="Spatafora J.W."/>
            <person name="Maurice S."/>
            <person name="Pangilinan J."/>
            <person name="Andreopoulos W."/>
            <person name="LaButti K."/>
            <person name="Hundley H."/>
            <person name="Na H."/>
            <person name="Kuo A."/>
            <person name="Barry K."/>
            <person name="Lipzen A."/>
            <person name="Henrissat B."/>
            <person name="Riley R."/>
            <person name="Ahrendt S."/>
            <person name="Nagy L.G."/>
            <person name="Grigoriev I.V."/>
            <person name="Martin F."/>
            <person name="Rosso M.N."/>
        </authorList>
    </citation>
    <scope>NUCLEOTIDE SEQUENCE</scope>
    <source>
        <strain evidence="1">CBS 384.51</strain>
    </source>
</reference>
<accession>A0ACB8U784</accession>
<protein>
    <submittedName>
        <fullName evidence="1">S-adenosyl-L-methionine-dependent methyltransferase</fullName>
    </submittedName>
</protein>
<name>A0ACB8U784_9APHY</name>
<dbReference type="Proteomes" id="UP001055072">
    <property type="component" value="Unassembled WGS sequence"/>
</dbReference>
<keyword evidence="1" id="KW-0489">Methyltransferase</keyword>
<sequence length="354" mass="40036">MAPVAEEKGTVTEDGRQSNRMENYTKFWQKDVGNEKEVDTENRIGSYTDVVNGYYDAATLLYEYAWAGSFHFSRFYKGESFAASLARHEHYLAAQMGLRPGMRVLDVGCGVGGPAREIARFADVHIVGLNNNEYQITRARKHTKYAGLEDQVEFVKGDFMKLVEQFGPNSFDAVYAIEATVHAPSWEGVYGQIKEVLKPGGTFGVYEWAMTDRWDPSIPEHKELAHQIEIGNGIPEMRPIQKARDALVSVGFEIQHEEDLAERPDEVAWYYPLEGDVRKAQTVWDMFTCWRTSSSGKFVSHHGLALLEWLHVVPQGTWSVCETLKIAGDALVKTGQLKIFTPMYLVISKKPLEQ</sequence>
<evidence type="ECO:0000313" key="2">
    <source>
        <dbReference type="Proteomes" id="UP001055072"/>
    </source>
</evidence>
<gene>
    <name evidence="1" type="ORF">BDY19DRAFT_938653</name>
</gene>
<keyword evidence="1" id="KW-0808">Transferase</keyword>